<proteinExistence type="predicted"/>
<dbReference type="EMBL" id="LKAM01000004">
    <property type="protein sequence ID" value="KUM48948.1"/>
    <property type="molecule type" value="Genomic_DNA"/>
</dbReference>
<gene>
    <name evidence="1" type="ORF">ABT39_MTgene4284</name>
</gene>
<name>A0A117NHV1_PICGL</name>
<accession>A0A117NHV1</accession>
<protein>
    <submittedName>
        <fullName evidence="1">Uncharacterized protein</fullName>
    </submittedName>
</protein>
<sequence length="83" mass="9359">MHRIRSIRLHSPYLYHPTLSNTRFARPYRTPNPPGCSDNLILPDPVKKGPISLAAYSKDPLEHNLLALSITLPIDRSSCVIIK</sequence>
<evidence type="ECO:0000313" key="1">
    <source>
        <dbReference type="EMBL" id="KUM48948.1"/>
    </source>
</evidence>
<geneLocation type="mitochondrion" evidence="1"/>
<keyword evidence="1" id="KW-0496">Mitochondrion</keyword>
<comment type="caution">
    <text evidence="1">The sequence shown here is derived from an EMBL/GenBank/DDBJ whole genome shotgun (WGS) entry which is preliminary data.</text>
</comment>
<organism evidence="1">
    <name type="scientific">Picea glauca</name>
    <name type="common">White spruce</name>
    <name type="synonym">Pinus glauca</name>
    <dbReference type="NCBI Taxonomy" id="3330"/>
    <lineage>
        <taxon>Eukaryota</taxon>
        <taxon>Viridiplantae</taxon>
        <taxon>Streptophyta</taxon>
        <taxon>Embryophyta</taxon>
        <taxon>Tracheophyta</taxon>
        <taxon>Spermatophyta</taxon>
        <taxon>Pinopsida</taxon>
        <taxon>Pinidae</taxon>
        <taxon>Conifers I</taxon>
        <taxon>Pinales</taxon>
        <taxon>Pinaceae</taxon>
        <taxon>Picea</taxon>
    </lineage>
</organism>
<dbReference type="AlphaFoldDB" id="A0A117NHV1"/>
<reference evidence="1" key="1">
    <citation type="journal article" date="2015" name="Genome Biol. Evol.">
        <title>Organellar Genomes of White Spruce (Picea glauca): Assembly and Annotation.</title>
        <authorList>
            <person name="Jackman S.D."/>
            <person name="Warren R.L."/>
            <person name="Gibb E.A."/>
            <person name="Vandervalk B.P."/>
            <person name="Mohamadi H."/>
            <person name="Chu J."/>
            <person name="Raymond A."/>
            <person name="Pleasance S."/>
            <person name="Coope R."/>
            <person name="Wildung M.R."/>
            <person name="Ritland C.E."/>
            <person name="Bousquet J."/>
            <person name="Jones S.J."/>
            <person name="Bohlmann J."/>
            <person name="Birol I."/>
        </authorList>
    </citation>
    <scope>NUCLEOTIDE SEQUENCE [LARGE SCALE GENOMIC DNA]</scope>
    <source>
        <tissue evidence="1">Flushing bud</tissue>
    </source>
</reference>